<accession>A0A395GQQ7</accession>
<dbReference type="RefSeq" id="XP_025570731.1">
    <property type="nucleotide sequence ID" value="XM_025714448.1"/>
</dbReference>
<feature type="compositionally biased region" description="Basic and acidic residues" evidence="1">
    <location>
        <begin position="10"/>
        <end position="25"/>
    </location>
</feature>
<keyword evidence="3" id="KW-1185">Reference proteome</keyword>
<dbReference type="VEuPathDB" id="FungiDB:BO80DRAFT_229221"/>
<gene>
    <name evidence="2" type="ORF">BO80DRAFT_229221</name>
</gene>
<evidence type="ECO:0000313" key="2">
    <source>
        <dbReference type="EMBL" id="RAK96403.1"/>
    </source>
</evidence>
<dbReference type="GeneID" id="37219313"/>
<feature type="compositionally biased region" description="Basic and acidic residues" evidence="1">
    <location>
        <begin position="46"/>
        <end position="60"/>
    </location>
</feature>
<evidence type="ECO:0000256" key="1">
    <source>
        <dbReference type="SAM" id="MobiDB-lite"/>
    </source>
</evidence>
<reference evidence="2 3" key="1">
    <citation type="submission" date="2018-02" db="EMBL/GenBank/DDBJ databases">
        <title>The genomes of Aspergillus section Nigri reveals drivers in fungal speciation.</title>
        <authorList>
            <consortium name="DOE Joint Genome Institute"/>
            <person name="Vesth T.C."/>
            <person name="Nybo J."/>
            <person name="Theobald S."/>
            <person name="Brandl J."/>
            <person name="Frisvad J.C."/>
            <person name="Nielsen K.F."/>
            <person name="Lyhne E.K."/>
            <person name="Kogle M.E."/>
            <person name="Kuo A."/>
            <person name="Riley R."/>
            <person name="Clum A."/>
            <person name="Nolan M."/>
            <person name="Lipzen A."/>
            <person name="Salamov A."/>
            <person name="Henrissat B."/>
            <person name="Wiebenga A."/>
            <person name="De vries R.P."/>
            <person name="Grigoriev I.V."/>
            <person name="Mortensen U.H."/>
            <person name="Andersen M.R."/>
            <person name="Baker S.E."/>
        </authorList>
    </citation>
    <scope>NUCLEOTIDE SEQUENCE [LARGE SCALE GENOMIC DNA]</scope>
    <source>
        <strain evidence="2 3">CBS 121593</strain>
    </source>
</reference>
<protein>
    <submittedName>
        <fullName evidence="2">Uncharacterized protein</fullName>
    </submittedName>
</protein>
<dbReference type="Proteomes" id="UP000249402">
    <property type="component" value="Unassembled WGS sequence"/>
</dbReference>
<dbReference type="AlphaFoldDB" id="A0A395GQQ7"/>
<sequence length="138" mass="15291">MMKNSNGTEECGKEETQESQRRWTEMENNEQEAAAAAARGERKRQKPEQQRAEREERVVSDARPPTPICCCMVPLGLVYSQPLDSIRIATYGGMKITSAASECPAFRLISVPSPGLSLVILAPGALQLQWEPSEKHYG</sequence>
<organism evidence="2 3">
    <name type="scientific">Aspergillus ibericus CBS 121593</name>
    <dbReference type="NCBI Taxonomy" id="1448316"/>
    <lineage>
        <taxon>Eukaryota</taxon>
        <taxon>Fungi</taxon>
        <taxon>Dikarya</taxon>
        <taxon>Ascomycota</taxon>
        <taxon>Pezizomycotina</taxon>
        <taxon>Eurotiomycetes</taxon>
        <taxon>Eurotiomycetidae</taxon>
        <taxon>Eurotiales</taxon>
        <taxon>Aspergillaceae</taxon>
        <taxon>Aspergillus</taxon>
        <taxon>Aspergillus subgen. Circumdati</taxon>
    </lineage>
</organism>
<proteinExistence type="predicted"/>
<feature type="region of interest" description="Disordered" evidence="1">
    <location>
        <begin position="1"/>
        <end position="63"/>
    </location>
</feature>
<name>A0A395GQQ7_9EURO</name>
<evidence type="ECO:0000313" key="3">
    <source>
        <dbReference type="Proteomes" id="UP000249402"/>
    </source>
</evidence>
<dbReference type="EMBL" id="KZ824476">
    <property type="protein sequence ID" value="RAK96403.1"/>
    <property type="molecule type" value="Genomic_DNA"/>
</dbReference>